<dbReference type="KEGG" id="asoc:CB4_02439"/>
<keyword evidence="2" id="KW-1185">Reference proteome</keyword>
<accession>A0A0U4WI48</accession>
<organism evidence="1 2">
    <name type="scientific">Aneurinibacillus soli</name>
    <dbReference type="NCBI Taxonomy" id="1500254"/>
    <lineage>
        <taxon>Bacteria</taxon>
        <taxon>Bacillati</taxon>
        <taxon>Bacillota</taxon>
        <taxon>Bacilli</taxon>
        <taxon>Bacillales</taxon>
        <taxon>Paenibacillaceae</taxon>
        <taxon>Aneurinibacillus group</taxon>
        <taxon>Aneurinibacillus</taxon>
    </lineage>
</organism>
<protein>
    <submittedName>
        <fullName evidence="1">Uncharacterized protein</fullName>
    </submittedName>
</protein>
<sequence>MQRIEINEFFSSLVQEGLIQQAKKVFPLYETKEIAATLYELGSSGTMLEVYWKQRDNREFIALDRREANDIDTFIWAFADFEWLVIDDFQRKLLQKRLDHFNQVALAV</sequence>
<dbReference type="RefSeq" id="WP_096466033.1">
    <property type="nucleotide sequence ID" value="NZ_AP017312.1"/>
</dbReference>
<gene>
    <name evidence="1" type="ORF">CB4_02439</name>
</gene>
<name>A0A0U4WI48_9BACL</name>
<evidence type="ECO:0000313" key="1">
    <source>
        <dbReference type="EMBL" id="BAU28265.1"/>
    </source>
</evidence>
<dbReference type="Proteomes" id="UP000217696">
    <property type="component" value="Chromosome"/>
</dbReference>
<proteinExistence type="predicted"/>
<dbReference type="EMBL" id="AP017312">
    <property type="protein sequence ID" value="BAU28265.1"/>
    <property type="molecule type" value="Genomic_DNA"/>
</dbReference>
<reference evidence="1 2" key="1">
    <citation type="submission" date="2015-12" db="EMBL/GenBank/DDBJ databases">
        <title>Genome sequence of Aneurinibacillus soli.</title>
        <authorList>
            <person name="Lee J.S."/>
            <person name="Lee K.C."/>
            <person name="Kim K.K."/>
            <person name="Lee B.W."/>
        </authorList>
    </citation>
    <scope>NUCLEOTIDE SEQUENCE [LARGE SCALE GENOMIC DNA]</scope>
    <source>
        <strain evidence="1 2">CB4</strain>
    </source>
</reference>
<evidence type="ECO:0000313" key="2">
    <source>
        <dbReference type="Proteomes" id="UP000217696"/>
    </source>
</evidence>
<dbReference type="AlphaFoldDB" id="A0A0U4WI48"/>